<dbReference type="Pfam" id="PF00128">
    <property type="entry name" value="Alpha-amylase"/>
    <property type="match status" value="1"/>
</dbReference>
<dbReference type="GO" id="GO:0015173">
    <property type="term" value="F:aromatic amino acid transmembrane transporter activity"/>
    <property type="evidence" value="ECO:0007669"/>
    <property type="project" value="TreeGrafter"/>
</dbReference>
<dbReference type="Gene3D" id="3.20.20.80">
    <property type="entry name" value="Glycosidases"/>
    <property type="match status" value="1"/>
</dbReference>
<dbReference type="AlphaFoldDB" id="A0A1D2AIT0"/>
<dbReference type="EMBL" id="GETE01000459">
    <property type="protein sequence ID" value="JAT79097.1"/>
    <property type="molecule type" value="Transcribed_RNA"/>
</dbReference>
<dbReference type="GO" id="GO:0016323">
    <property type="term" value="C:basolateral plasma membrane"/>
    <property type="evidence" value="ECO:0007669"/>
    <property type="project" value="TreeGrafter"/>
</dbReference>
<reference evidence="2" key="1">
    <citation type="submission" date="2016-07" db="EMBL/GenBank/DDBJ databases">
        <title>Salivary Glands transcriptome analysis on engorged females of Ornithodoros brasiliensis (Acari:Argasidae).</title>
        <authorList>
            <person name="Simons S.M."/>
            <person name="Carvalho E."/>
            <person name="Junqueira-de-Azevedo I."/>
            <person name="Ho P.L."/>
            <person name="Giovanni D."/>
            <person name="Mendonca R."/>
            <person name="Onofrio V."/>
            <person name="Landulfo G."/>
            <person name="Ramirez D."/>
            <person name="Barros-Battesti D."/>
        </authorList>
    </citation>
    <scope>NUCLEOTIDE SEQUENCE</scope>
    <source>
        <strain evidence="2">Female</strain>
        <tissue evidence="2">Salivary gland</tissue>
    </source>
</reference>
<sequence length="280" mass="30658">LKEWKELLVNYTATNETDYKVLVVDDAAKVTSSNLSTYFGTAEEPLADLVLDRAVLTLPKALNASSFHAFAERTSNSTPEGKWPSYVLDSEGLSRLASRVGHEYVDAVHMFALISHGTPFFLYGDEIGMVDAEKGKVAAMQWTAEEPPATFTLPRHPEYQTVNVDAQEGNTTSHLDVLKRAASLRDKPAVRLGNTVLAVLEDVFVMMRVRKGSPGYLLVVNFSNQESTVDLGRASSHVPESGHIEVASVGSGRHHEAKVKLAGFHLSPHEAVLIQFVPIF</sequence>
<dbReference type="InterPro" id="IPR042280">
    <property type="entry name" value="SLC3A2"/>
</dbReference>
<feature type="non-terminal residue" evidence="2">
    <location>
        <position position="1"/>
    </location>
</feature>
<dbReference type="InterPro" id="IPR017853">
    <property type="entry name" value="GH"/>
</dbReference>
<dbReference type="GO" id="GO:1904273">
    <property type="term" value="P:L-alanine import across plasma membrane"/>
    <property type="evidence" value="ECO:0007669"/>
    <property type="project" value="TreeGrafter"/>
</dbReference>
<feature type="domain" description="Glycosyl hydrolase family 13 catalytic" evidence="1">
    <location>
        <begin position="64"/>
        <end position="190"/>
    </location>
</feature>
<dbReference type="InterPro" id="IPR006047">
    <property type="entry name" value="GH13_cat_dom"/>
</dbReference>
<evidence type="ECO:0000259" key="1">
    <source>
        <dbReference type="Pfam" id="PF00128"/>
    </source>
</evidence>
<dbReference type="PANTHER" id="PTHR46673">
    <property type="entry name" value="4F2 CELL-SURFACE ANTIGEN HEAVY CHAIN"/>
    <property type="match status" value="1"/>
</dbReference>
<dbReference type="GO" id="GO:0015180">
    <property type="term" value="F:L-alanine transmembrane transporter activity"/>
    <property type="evidence" value="ECO:0007669"/>
    <property type="project" value="TreeGrafter"/>
</dbReference>
<dbReference type="InterPro" id="IPR013780">
    <property type="entry name" value="Glyco_hydro_b"/>
</dbReference>
<evidence type="ECO:0000313" key="2">
    <source>
        <dbReference type="EMBL" id="JAT79097.1"/>
    </source>
</evidence>
<dbReference type="GO" id="GO:0015823">
    <property type="term" value="P:phenylalanine transport"/>
    <property type="evidence" value="ECO:0007669"/>
    <property type="project" value="TreeGrafter"/>
</dbReference>
<dbReference type="GO" id="GO:1903801">
    <property type="term" value="P:L-leucine import across plasma membrane"/>
    <property type="evidence" value="ECO:0007669"/>
    <property type="project" value="TreeGrafter"/>
</dbReference>
<dbReference type="GO" id="GO:0005975">
    <property type="term" value="P:carbohydrate metabolic process"/>
    <property type="evidence" value="ECO:0007669"/>
    <property type="project" value="InterPro"/>
</dbReference>
<dbReference type="PANTHER" id="PTHR46673:SF1">
    <property type="entry name" value="4F2 CELL-SURFACE ANTIGEN HEAVY CHAIN"/>
    <property type="match status" value="1"/>
</dbReference>
<dbReference type="SUPFAM" id="SSF51445">
    <property type="entry name" value="(Trans)glycosidases"/>
    <property type="match status" value="1"/>
</dbReference>
<protein>
    <submittedName>
        <fullName evidence="2">Neutral and basic amino acid transport protein rbat</fullName>
    </submittedName>
</protein>
<dbReference type="GO" id="GO:0015190">
    <property type="term" value="F:L-leucine transmembrane transporter activity"/>
    <property type="evidence" value="ECO:0007669"/>
    <property type="project" value="TreeGrafter"/>
</dbReference>
<dbReference type="Gene3D" id="2.60.40.1180">
    <property type="entry name" value="Golgi alpha-mannosidase II"/>
    <property type="match status" value="1"/>
</dbReference>
<organism evidence="2">
    <name type="scientific">Ornithodoros brasiliensis</name>
    <name type="common">Mouro tick</name>
    <dbReference type="NCBI Taxonomy" id="888526"/>
    <lineage>
        <taxon>Eukaryota</taxon>
        <taxon>Metazoa</taxon>
        <taxon>Ecdysozoa</taxon>
        <taxon>Arthropoda</taxon>
        <taxon>Chelicerata</taxon>
        <taxon>Arachnida</taxon>
        <taxon>Acari</taxon>
        <taxon>Parasitiformes</taxon>
        <taxon>Ixodida</taxon>
        <taxon>Ixodoidea</taxon>
        <taxon>Argasidae</taxon>
        <taxon>Ornithodorinae</taxon>
        <taxon>Ornithodoros</taxon>
    </lineage>
</organism>
<dbReference type="GO" id="GO:0016324">
    <property type="term" value="C:apical plasma membrane"/>
    <property type="evidence" value="ECO:0007669"/>
    <property type="project" value="TreeGrafter"/>
</dbReference>
<name>A0A1D2AIT0_ORNBR</name>
<proteinExistence type="predicted"/>
<accession>A0A1D2AIT0</accession>